<comment type="caution">
    <text evidence="1">The sequence shown here is derived from an EMBL/GenBank/DDBJ whole genome shotgun (WGS) entry which is preliminary data.</text>
</comment>
<dbReference type="Proteomes" id="UP000799772">
    <property type="component" value="Unassembled WGS sequence"/>
</dbReference>
<dbReference type="EMBL" id="ML978132">
    <property type="protein sequence ID" value="KAF2095084.1"/>
    <property type="molecule type" value="Genomic_DNA"/>
</dbReference>
<accession>A0A9P4I701</accession>
<evidence type="ECO:0000313" key="2">
    <source>
        <dbReference type="Proteomes" id="UP000799772"/>
    </source>
</evidence>
<organism evidence="1 2">
    <name type="scientific">Rhizodiscina lignyota</name>
    <dbReference type="NCBI Taxonomy" id="1504668"/>
    <lineage>
        <taxon>Eukaryota</taxon>
        <taxon>Fungi</taxon>
        <taxon>Dikarya</taxon>
        <taxon>Ascomycota</taxon>
        <taxon>Pezizomycotina</taxon>
        <taxon>Dothideomycetes</taxon>
        <taxon>Pleosporomycetidae</taxon>
        <taxon>Aulographales</taxon>
        <taxon>Rhizodiscinaceae</taxon>
        <taxon>Rhizodiscina</taxon>
    </lineage>
</organism>
<sequence length="261" mass="28901">MAPSHRRAARHHSCPLPGCNFRGRQADLEIHYREIHSRNGARVPDIPVLSGERGLHEYGFSDHPPLNLGFRIPILAANNPTGLHFPQAPAQPAVTGLLNGTSATGRIPYYADDEILRYQEVLRLQLSQDFAPHAAVDNNPFDVDDEGSASQTIMPLPVDNVEFILDEDIFNLPFDDGNAQYGQAMPLDAEAPLDLDALFPGQTISLEEFNSFFEQDPLLGVDFPADDIMGDAFDGSDCLIGSYELWDEDLFLAYDYLGEEN</sequence>
<proteinExistence type="predicted"/>
<evidence type="ECO:0000313" key="1">
    <source>
        <dbReference type="EMBL" id="KAF2095084.1"/>
    </source>
</evidence>
<protein>
    <submittedName>
        <fullName evidence="1">Uncharacterized protein</fullName>
    </submittedName>
</protein>
<keyword evidence="2" id="KW-1185">Reference proteome</keyword>
<gene>
    <name evidence="1" type="ORF">NA57DRAFT_59833</name>
</gene>
<dbReference type="AlphaFoldDB" id="A0A9P4I701"/>
<reference evidence="1" key="1">
    <citation type="journal article" date="2020" name="Stud. Mycol.">
        <title>101 Dothideomycetes genomes: a test case for predicting lifestyles and emergence of pathogens.</title>
        <authorList>
            <person name="Haridas S."/>
            <person name="Albert R."/>
            <person name="Binder M."/>
            <person name="Bloem J."/>
            <person name="Labutti K."/>
            <person name="Salamov A."/>
            <person name="Andreopoulos B."/>
            <person name="Baker S."/>
            <person name="Barry K."/>
            <person name="Bills G."/>
            <person name="Bluhm B."/>
            <person name="Cannon C."/>
            <person name="Castanera R."/>
            <person name="Culley D."/>
            <person name="Daum C."/>
            <person name="Ezra D."/>
            <person name="Gonzalez J."/>
            <person name="Henrissat B."/>
            <person name="Kuo A."/>
            <person name="Liang C."/>
            <person name="Lipzen A."/>
            <person name="Lutzoni F."/>
            <person name="Magnuson J."/>
            <person name="Mondo S."/>
            <person name="Nolan M."/>
            <person name="Ohm R."/>
            <person name="Pangilinan J."/>
            <person name="Park H.-J."/>
            <person name="Ramirez L."/>
            <person name="Alfaro M."/>
            <person name="Sun H."/>
            <person name="Tritt A."/>
            <person name="Yoshinaga Y."/>
            <person name="Zwiers L.-H."/>
            <person name="Turgeon B."/>
            <person name="Goodwin S."/>
            <person name="Spatafora J."/>
            <person name="Crous P."/>
            <person name="Grigoriev I."/>
        </authorList>
    </citation>
    <scope>NUCLEOTIDE SEQUENCE</scope>
    <source>
        <strain evidence="1">CBS 133067</strain>
    </source>
</reference>
<name>A0A9P4I701_9PEZI</name>